<dbReference type="InterPro" id="IPR027417">
    <property type="entry name" value="P-loop_NTPase"/>
</dbReference>
<dbReference type="EMBL" id="CP071502">
    <property type="protein sequence ID" value="QSX38745.1"/>
    <property type="molecule type" value="Genomic_DNA"/>
</dbReference>
<dbReference type="PANTHER" id="PTHR11472">
    <property type="entry name" value="DNA REPAIR DEAD HELICASE RAD3/XP-D SUBFAMILY MEMBER"/>
    <property type="match status" value="1"/>
</dbReference>
<gene>
    <name evidence="6" type="ORF">JYB85_08050</name>
</gene>
<keyword evidence="6" id="KW-0347">Helicase</keyword>
<evidence type="ECO:0000313" key="7">
    <source>
        <dbReference type="Proteomes" id="UP000663207"/>
    </source>
</evidence>
<organism evidence="6 7">
    <name type="scientific">Shewanella sedimentimangrovi</name>
    <dbReference type="NCBI Taxonomy" id="2814293"/>
    <lineage>
        <taxon>Bacteria</taxon>
        <taxon>Pseudomonadati</taxon>
        <taxon>Pseudomonadota</taxon>
        <taxon>Gammaproteobacteria</taxon>
        <taxon>Alteromonadales</taxon>
        <taxon>Shewanellaceae</taxon>
        <taxon>Shewanella</taxon>
    </lineage>
</organism>
<keyword evidence="3" id="KW-0067">ATP-binding</keyword>
<dbReference type="Gene3D" id="3.40.50.300">
    <property type="entry name" value="P-loop containing nucleotide triphosphate hydrolases"/>
    <property type="match status" value="2"/>
</dbReference>
<dbReference type="Pfam" id="PF13307">
    <property type="entry name" value="Helicase_C_2"/>
    <property type="match status" value="1"/>
</dbReference>
<feature type="domain" description="Helicase ATP-binding" evidence="5">
    <location>
        <begin position="16"/>
        <end position="279"/>
    </location>
</feature>
<dbReference type="SUPFAM" id="SSF52540">
    <property type="entry name" value="P-loop containing nucleoside triphosphate hydrolases"/>
    <property type="match status" value="2"/>
</dbReference>
<dbReference type="RefSeq" id="WP_207381767.1">
    <property type="nucleotide sequence ID" value="NZ_CP071502.1"/>
</dbReference>
<name>A0ABX7R6P4_9GAMM</name>
<evidence type="ECO:0000256" key="4">
    <source>
        <dbReference type="ARBA" id="ARBA00038058"/>
    </source>
</evidence>
<keyword evidence="1" id="KW-0547">Nucleotide-binding</keyword>
<keyword evidence="7" id="KW-1185">Reference proteome</keyword>
<dbReference type="PROSITE" id="PS51193">
    <property type="entry name" value="HELICASE_ATP_BIND_2"/>
    <property type="match status" value="1"/>
</dbReference>
<dbReference type="InterPro" id="IPR014013">
    <property type="entry name" value="Helic_SF1/SF2_ATP-bd_DinG/Rad3"/>
</dbReference>
<keyword evidence="2" id="KW-0378">Hydrolase</keyword>
<evidence type="ECO:0000256" key="2">
    <source>
        <dbReference type="ARBA" id="ARBA00022801"/>
    </source>
</evidence>
<evidence type="ECO:0000256" key="3">
    <source>
        <dbReference type="ARBA" id="ARBA00022840"/>
    </source>
</evidence>
<dbReference type="InterPro" id="IPR045028">
    <property type="entry name" value="DinG/Rad3-like"/>
</dbReference>
<evidence type="ECO:0000259" key="5">
    <source>
        <dbReference type="PROSITE" id="PS51193"/>
    </source>
</evidence>
<reference evidence="6 7" key="1">
    <citation type="submission" date="2021-03" db="EMBL/GenBank/DDBJ databases">
        <title>Novel species identification of genus Shewanella.</title>
        <authorList>
            <person name="Liu G."/>
            <person name="Zhang Q."/>
        </authorList>
    </citation>
    <scope>NUCLEOTIDE SEQUENCE [LARGE SCALE GENOMIC DNA]</scope>
    <source>
        <strain evidence="6 7">FJAT-52962</strain>
    </source>
</reference>
<protein>
    <submittedName>
        <fullName evidence="6">ATP-dependent DNA helicase</fullName>
    </submittedName>
</protein>
<evidence type="ECO:0000256" key="1">
    <source>
        <dbReference type="ARBA" id="ARBA00022741"/>
    </source>
</evidence>
<dbReference type="SMART" id="SM00491">
    <property type="entry name" value="HELICc2"/>
    <property type="match status" value="1"/>
</dbReference>
<dbReference type="InterPro" id="IPR006555">
    <property type="entry name" value="ATP-dep_Helicase_C"/>
</dbReference>
<evidence type="ECO:0000313" key="6">
    <source>
        <dbReference type="EMBL" id="QSX38745.1"/>
    </source>
</evidence>
<proteinExistence type="inferred from homology"/>
<comment type="similarity">
    <text evidence="4">Belongs to the helicase family. DinG subfamily.</text>
</comment>
<sequence>MSLVERVHAVLGQGGLLASQLRHYRERAVQLEMAAEVAGCLTSSAQPLVLEAGTGVGKTFAYLVPALLSGKQIIISTGSKNLQEQLFFKDLPALLGLLGLDIQVALLKGRSNYLCQWRLARQLEAVGTHQEAVLDDLLKLQLFADNTTEGDLGNLSGVSESSPAIGMINSSRDSCGGQKCAFYEQCFTRKARQRALQARLIVVNHHLFFADRLLKDTGFAELLPDADAVVFDEAHLLPDIAVSYFGSQLSMGRIKRLLDEVDKVYQQQLRDTAQLAAMAGRCRERLSDWQNRLLDKGYNDWRDSLADKEMAAASWALVAELLALEKLVQAHLGRSEILDVLAPSLTEVRAQLEQFFHCDNPEAAYSVEWGERHLQLRIAAMDVARQCAELFNDNSRWVFTSATLQVQGSLDFFVRGMGLTKARQVVLSSPFDYPNQALLCVPRHLGHVANQAAMVKRLVDICLKAFAAAKGRTFVLFTSHRMLQLVAHGLAGRTPYPMLVQGQGSKQQLLSKFRQLGDAVLLGTGSFWEGVDVRGHSLSCVIIDKLPFASPDDPLFRARAGQCQRQGLDPFTQVSLPQAVIALKQGAGRLIRDERDKGVLIICDNRLVNRDYGRAFLGSLPPMARTRDLDRALAFLADIP</sequence>
<dbReference type="GO" id="GO:0004386">
    <property type="term" value="F:helicase activity"/>
    <property type="evidence" value="ECO:0007669"/>
    <property type="project" value="UniProtKB-KW"/>
</dbReference>
<accession>A0ABX7R6P4</accession>
<dbReference type="PANTHER" id="PTHR11472:SF34">
    <property type="entry name" value="REGULATOR OF TELOMERE ELONGATION HELICASE 1"/>
    <property type="match status" value="1"/>
</dbReference>
<dbReference type="Proteomes" id="UP000663207">
    <property type="component" value="Chromosome"/>
</dbReference>